<keyword evidence="2" id="KW-1185">Reference proteome</keyword>
<dbReference type="Proteomes" id="UP001164746">
    <property type="component" value="Chromosome 4"/>
</dbReference>
<evidence type="ECO:0000313" key="1">
    <source>
        <dbReference type="EMBL" id="WAR03551.1"/>
    </source>
</evidence>
<protein>
    <submittedName>
        <fullName evidence="1">Uncharacterized protein</fullName>
    </submittedName>
</protein>
<proteinExistence type="predicted"/>
<sequence>MEAKCNCPSRGDCVGGPRRSSCREISYFTKVWQRTGCTNGVYDYKEMKRAVQAIVIHQRRVSVVEGRPGSM</sequence>
<dbReference type="EMBL" id="CP111015">
    <property type="protein sequence ID" value="WAR03551.1"/>
    <property type="molecule type" value="Genomic_DNA"/>
</dbReference>
<reference evidence="1" key="1">
    <citation type="submission" date="2022-11" db="EMBL/GenBank/DDBJ databases">
        <title>Centuries of genome instability and evolution in soft-shell clam transmissible cancer (bioRxiv).</title>
        <authorList>
            <person name="Hart S.F.M."/>
            <person name="Yonemitsu M.A."/>
            <person name="Giersch R.M."/>
            <person name="Beal B.F."/>
            <person name="Arriagada G."/>
            <person name="Davis B.W."/>
            <person name="Ostrander E.A."/>
            <person name="Goff S.P."/>
            <person name="Metzger M.J."/>
        </authorList>
    </citation>
    <scope>NUCLEOTIDE SEQUENCE</scope>
    <source>
        <strain evidence="1">MELC-2E11</strain>
        <tissue evidence="1">Siphon/mantle</tissue>
    </source>
</reference>
<name>A0ABY7E8S0_MYAAR</name>
<accession>A0ABY7E8S0</accession>
<organism evidence="1 2">
    <name type="scientific">Mya arenaria</name>
    <name type="common">Soft-shell clam</name>
    <dbReference type="NCBI Taxonomy" id="6604"/>
    <lineage>
        <taxon>Eukaryota</taxon>
        <taxon>Metazoa</taxon>
        <taxon>Spiralia</taxon>
        <taxon>Lophotrochozoa</taxon>
        <taxon>Mollusca</taxon>
        <taxon>Bivalvia</taxon>
        <taxon>Autobranchia</taxon>
        <taxon>Heteroconchia</taxon>
        <taxon>Euheterodonta</taxon>
        <taxon>Imparidentia</taxon>
        <taxon>Neoheterodontei</taxon>
        <taxon>Myida</taxon>
        <taxon>Myoidea</taxon>
        <taxon>Myidae</taxon>
        <taxon>Mya</taxon>
    </lineage>
</organism>
<gene>
    <name evidence="1" type="ORF">MAR_010109</name>
</gene>
<evidence type="ECO:0000313" key="2">
    <source>
        <dbReference type="Proteomes" id="UP001164746"/>
    </source>
</evidence>